<dbReference type="InParanoid" id="A0A067MKW5"/>
<keyword evidence="4 5" id="KW-0206">Cytoskeleton</keyword>
<dbReference type="InterPro" id="IPR007259">
    <property type="entry name" value="GCP"/>
</dbReference>
<dbReference type="GO" id="GO:0051225">
    <property type="term" value="P:spindle assembly"/>
    <property type="evidence" value="ECO:0007669"/>
    <property type="project" value="TreeGrafter"/>
</dbReference>
<comment type="subcellular location">
    <subcellularLocation>
        <location evidence="5">Cytoplasm</location>
        <location evidence="5">Cytoskeleton</location>
        <location evidence="5">Microtubule organizing center</location>
    </subcellularLocation>
</comment>
<dbReference type="GO" id="GO:0005816">
    <property type="term" value="C:spindle pole body"/>
    <property type="evidence" value="ECO:0007669"/>
    <property type="project" value="UniProtKB-ARBA"/>
</dbReference>
<dbReference type="GO" id="GO:0051321">
    <property type="term" value="P:meiotic cell cycle"/>
    <property type="evidence" value="ECO:0007669"/>
    <property type="project" value="TreeGrafter"/>
</dbReference>
<evidence type="ECO:0000256" key="1">
    <source>
        <dbReference type="ARBA" id="ARBA00010337"/>
    </source>
</evidence>
<evidence type="ECO:0000313" key="7">
    <source>
        <dbReference type="EMBL" id="KDQ15335.1"/>
    </source>
</evidence>
<comment type="similarity">
    <text evidence="1 5">Belongs to the TUBGCP family.</text>
</comment>
<dbReference type="PANTHER" id="PTHR19302:SF70">
    <property type="entry name" value="GAMMA-TUBULIN COMPLEX COMPONENT 6"/>
    <property type="match status" value="1"/>
</dbReference>
<name>A0A067MKW5_BOTB1</name>
<dbReference type="GO" id="GO:0007020">
    <property type="term" value="P:microtubule nucleation"/>
    <property type="evidence" value="ECO:0007669"/>
    <property type="project" value="InterPro"/>
</dbReference>
<dbReference type="PANTHER" id="PTHR19302">
    <property type="entry name" value="GAMMA TUBULIN COMPLEX PROTEIN"/>
    <property type="match status" value="1"/>
</dbReference>
<gene>
    <name evidence="7" type="ORF">BOTBODRAFT_131086</name>
</gene>
<proteinExistence type="inferred from homology"/>
<dbReference type="AlphaFoldDB" id="A0A067MKW5"/>
<evidence type="ECO:0000256" key="5">
    <source>
        <dbReference type="RuleBase" id="RU363050"/>
    </source>
</evidence>
<dbReference type="Proteomes" id="UP000027195">
    <property type="component" value="Unassembled WGS sequence"/>
</dbReference>
<evidence type="ECO:0000259" key="6">
    <source>
        <dbReference type="Pfam" id="PF04130"/>
    </source>
</evidence>
<dbReference type="GO" id="GO:0005874">
    <property type="term" value="C:microtubule"/>
    <property type="evidence" value="ECO:0007669"/>
    <property type="project" value="UniProtKB-KW"/>
</dbReference>
<reference evidence="8" key="1">
    <citation type="journal article" date="2014" name="Proc. Natl. Acad. Sci. U.S.A.">
        <title>Extensive sampling of basidiomycete genomes demonstrates inadequacy of the white-rot/brown-rot paradigm for wood decay fungi.</title>
        <authorList>
            <person name="Riley R."/>
            <person name="Salamov A.A."/>
            <person name="Brown D.W."/>
            <person name="Nagy L.G."/>
            <person name="Floudas D."/>
            <person name="Held B.W."/>
            <person name="Levasseur A."/>
            <person name="Lombard V."/>
            <person name="Morin E."/>
            <person name="Otillar R."/>
            <person name="Lindquist E.A."/>
            <person name="Sun H."/>
            <person name="LaButti K.M."/>
            <person name="Schmutz J."/>
            <person name="Jabbour D."/>
            <person name="Luo H."/>
            <person name="Baker S.E."/>
            <person name="Pisabarro A.G."/>
            <person name="Walton J.D."/>
            <person name="Blanchette R.A."/>
            <person name="Henrissat B."/>
            <person name="Martin F."/>
            <person name="Cullen D."/>
            <person name="Hibbett D.S."/>
            <person name="Grigoriev I.V."/>
        </authorList>
    </citation>
    <scope>NUCLEOTIDE SEQUENCE [LARGE SCALE GENOMIC DNA]</scope>
    <source>
        <strain evidence="8">FD-172 SS1</strain>
    </source>
</reference>
<dbReference type="STRING" id="930990.A0A067MKW5"/>
<keyword evidence="2 5" id="KW-0963">Cytoplasm</keyword>
<dbReference type="EMBL" id="KL198032">
    <property type="protein sequence ID" value="KDQ15335.1"/>
    <property type="molecule type" value="Genomic_DNA"/>
</dbReference>
<dbReference type="GO" id="GO:0031122">
    <property type="term" value="P:cytoplasmic microtubule organization"/>
    <property type="evidence" value="ECO:0007669"/>
    <property type="project" value="TreeGrafter"/>
</dbReference>
<protein>
    <recommendedName>
        <fullName evidence="5">Spindle pole body component</fullName>
    </recommendedName>
</protein>
<keyword evidence="8" id="KW-1185">Reference proteome</keyword>
<dbReference type="GO" id="GO:0000922">
    <property type="term" value="C:spindle pole"/>
    <property type="evidence" value="ECO:0007669"/>
    <property type="project" value="InterPro"/>
</dbReference>
<dbReference type="Pfam" id="PF04130">
    <property type="entry name" value="GCP_C_terminal"/>
    <property type="match status" value="1"/>
</dbReference>
<dbReference type="GO" id="GO:0043015">
    <property type="term" value="F:gamma-tubulin binding"/>
    <property type="evidence" value="ECO:0007669"/>
    <property type="project" value="InterPro"/>
</dbReference>
<organism evidence="7 8">
    <name type="scientific">Botryobasidium botryosum (strain FD-172 SS1)</name>
    <dbReference type="NCBI Taxonomy" id="930990"/>
    <lineage>
        <taxon>Eukaryota</taxon>
        <taxon>Fungi</taxon>
        <taxon>Dikarya</taxon>
        <taxon>Basidiomycota</taxon>
        <taxon>Agaricomycotina</taxon>
        <taxon>Agaricomycetes</taxon>
        <taxon>Cantharellales</taxon>
        <taxon>Botryobasidiaceae</taxon>
        <taxon>Botryobasidium</taxon>
    </lineage>
</organism>
<dbReference type="HOGENOM" id="CLU_011863_1_0_1"/>
<evidence type="ECO:0000256" key="2">
    <source>
        <dbReference type="ARBA" id="ARBA00022490"/>
    </source>
</evidence>
<feature type="domain" description="Gamma tubulin complex component C-terminal" evidence="6">
    <location>
        <begin position="584"/>
        <end position="1008"/>
    </location>
</feature>
<sequence length="1030" mass="114792">MFSLPPLPPPRLPDDLPPLRALFFVPPLEDAPQNPIIDALPPYATKEPAAVAIARAPKPLEPLLPHAVPRTEDDLPGSLLKTSIWQGAANTKVDIQNTTLSWDSLRTSFPPRYLPDSSPFLSEQSSRTVAEVLEYIRPQHTAKECDVVSMSTAQLHEFLNLNLLGSSSTMFMWDNTGETFRLAMDDPRKETILVVDGLSHSTSSNMTRRFLDIGTMLRRLETLVAKLRAMPPSPTSYAFAHGLSLVLARVRSAIFTPTSTNTPSRGSAGHWVRCEESEQILKSLAALCFRDVERQPPYTDLPISETGLLSHLYTELSGRISSAAPHFILSVHAFLLTTTSYEYIRGLGKSIGLISRAQAHTLHGSLGQRHEQDGDSDDELDELEAKWPSFIEPAVARQLSRAKRSLALLTEATPTHPLSLSTNHLDPEWELLCSGWVWNEDGLTQLYDRVVLHVDNLKERIAQWKRRNMEPRMETEKIAPFNHLSPQPLGVSTGPSLGGAKYKPGLAGFAIFDLEPGAHAAPSASQKSIQLDFDAFLASFARSLPSQSPTLPLLTQAAVLRPLLSHSSLISSSLLSVVLSDLRLVTHLDLLHRFLLLGDPGFSSRLQAALFDDSGTHRPVGKGVRARTRAKLGMQDERDVLETDAVGRNWGIGLGLGLSERETWPPGGAELSFLLRRVLVDSLRELALSSEDGGGRTDDHAAAARCKDEEIMREAERRLGFALRELEEEDADGRAKWLDPMCIRALDFLYVDYNPPPCISVLMNPDVMLKYKRIFTFLLRLLRVETVSRALFHLTLKQSANVLFPAYPHCFTMLCHFRFRAQSFLSNFIAYIFDIAIGVNWNSFITRLRNLQESSNADSIVDNVREVQDVFSLVNYHSAVLDKMLEACVLKTRHKAVANVLTKCLEIILQLGKLVGERTSSAISELEGSKRLQALFQSFEKNAVLFLEYLRTLDEPGQTRSLRAHALSNPSALSDITQKDLDLLLKEKSGEDLGLGDLLLRLDFENWYHNKKARWEKKPKGLGSTLTNFD</sequence>
<dbReference type="GO" id="GO:0051011">
    <property type="term" value="F:microtubule minus-end binding"/>
    <property type="evidence" value="ECO:0007669"/>
    <property type="project" value="TreeGrafter"/>
</dbReference>
<dbReference type="OrthoDB" id="775571at2759"/>
<dbReference type="GO" id="GO:0000278">
    <property type="term" value="P:mitotic cell cycle"/>
    <property type="evidence" value="ECO:0007669"/>
    <property type="project" value="TreeGrafter"/>
</dbReference>
<evidence type="ECO:0000313" key="8">
    <source>
        <dbReference type="Proteomes" id="UP000027195"/>
    </source>
</evidence>
<accession>A0A067MKW5</accession>
<dbReference type="Gene3D" id="1.20.120.1900">
    <property type="entry name" value="Gamma-tubulin complex, C-terminal domain"/>
    <property type="match status" value="1"/>
</dbReference>
<evidence type="ECO:0000256" key="3">
    <source>
        <dbReference type="ARBA" id="ARBA00022701"/>
    </source>
</evidence>
<dbReference type="InterPro" id="IPR042241">
    <property type="entry name" value="GCP_C_sf"/>
</dbReference>
<keyword evidence="3 5" id="KW-0493">Microtubule</keyword>
<dbReference type="InterPro" id="IPR040457">
    <property type="entry name" value="GCP_C"/>
</dbReference>
<dbReference type="GO" id="GO:0000930">
    <property type="term" value="C:gamma-tubulin complex"/>
    <property type="evidence" value="ECO:0007669"/>
    <property type="project" value="UniProtKB-ARBA"/>
</dbReference>
<evidence type="ECO:0000256" key="4">
    <source>
        <dbReference type="ARBA" id="ARBA00023212"/>
    </source>
</evidence>